<name>A0A2S1LTU6_9FLAO</name>
<dbReference type="KEGG" id="fki:FK004_19075"/>
<sequence>MNKFYTLLFFLLFTALSFAQIRGKVTAKSGEILPYVSILVANTYNGSSSNDLGNYEINIREKGKYTLIFQSLGYKTKKVTIDVVAFPHQLDIELEDENFTLDEVVISNQENPANAIIKKAIASKKINSAKTDKFKADFYSRGIFRVKDMPKKIMGVEVGDFDGTLDSTRTGILYLSETVSKIIYQKPDKIKEEIIASKVSGNDNGFSFNTASETDYDFYDNYVDFNINMVSPIANNAFNYYKYKLEGSFYDDNNNQINKIKVIAKRDKEPVFEGYIYIVEDSWAIYAVDLEVLGYRAQQPIMEKMTITQNYNYNTQTKMWVKNLQTLDFSAGIFGIQFTGKFTHVFSNYEFKDAFEKKTFSREIATFATDSNKKEDSYWDTYRPVPLTEEEVADYKKKDSIQTIRKSIVYLDSIDAKGNKFKVGKILTGYTYTNTFKKTRFNYEGLLNIGSLGFNTVQGWNFGTGFSFRKYDESTGKSSAASVNFNYGVAEDRLRVIGAFSHRFNTKNYASFSISGGSKAEQFNSNEPIINIVNSVSTLFFKDNYMKLYNKEFLQFVYGQEVVNGIYASAKVEYSARKPLFNTTDYVLIKNNKEYTSNNPLAPNDYSTPAFSKHNLVKATIGTRIRFAQDYITRPDGKMNIPNSKYPTLSLAYEKGLAGSEDRYNYDLIAGTVSYRTTIGNKGDFGINIKGGKFFNAENIAFMDYKHFNGNQTHVGLTGNYLNSFNLMPYYTHSTNDAYFEFHAEHNFKGYIMNKIPLLNQLQWNLIIGAHQAATPDYKPYQEFTVGFDNVGFGKFRVFRVDYVRSYQGGFQADGIIVGFKFGGLLD</sequence>
<gene>
    <name evidence="2" type="ORF">FK004_19075</name>
</gene>
<feature type="chain" id="PRO_5015428358" description="Carboxypeptidase-like regulatory domain-containing protein" evidence="1">
    <location>
        <begin position="20"/>
        <end position="827"/>
    </location>
</feature>
<keyword evidence="3" id="KW-1185">Reference proteome</keyword>
<protein>
    <recommendedName>
        <fullName evidence="4">Carboxypeptidase-like regulatory domain-containing protein</fullName>
    </recommendedName>
</protein>
<dbReference type="Pfam" id="PF18939">
    <property type="entry name" value="DUF5686"/>
    <property type="match status" value="1"/>
</dbReference>
<dbReference type="InterPro" id="IPR043741">
    <property type="entry name" value="DUF5686"/>
</dbReference>
<evidence type="ECO:0000256" key="1">
    <source>
        <dbReference type="SAM" id="SignalP"/>
    </source>
</evidence>
<dbReference type="Pfam" id="PF13715">
    <property type="entry name" value="CarbopepD_reg_2"/>
    <property type="match status" value="1"/>
</dbReference>
<dbReference type="OrthoDB" id="983143at2"/>
<evidence type="ECO:0000313" key="2">
    <source>
        <dbReference type="EMBL" id="AWG27169.1"/>
    </source>
</evidence>
<dbReference type="Gene3D" id="2.60.40.1120">
    <property type="entry name" value="Carboxypeptidase-like, regulatory domain"/>
    <property type="match status" value="1"/>
</dbReference>
<evidence type="ECO:0000313" key="3">
    <source>
        <dbReference type="Proteomes" id="UP000244677"/>
    </source>
</evidence>
<dbReference type="Proteomes" id="UP000244677">
    <property type="component" value="Chromosome"/>
</dbReference>
<reference evidence="2 3" key="1">
    <citation type="submission" date="2017-04" db="EMBL/GenBank/DDBJ databases">
        <title>Complete genome sequence of Flavobacterium kingsejong AJ004.</title>
        <authorList>
            <person name="Lee P.C."/>
        </authorList>
    </citation>
    <scope>NUCLEOTIDE SEQUENCE [LARGE SCALE GENOMIC DNA]</scope>
    <source>
        <strain evidence="2 3">AJ004</strain>
    </source>
</reference>
<evidence type="ECO:0008006" key="4">
    <source>
        <dbReference type="Google" id="ProtNLM"/>
    </source>
</evidence>
<dbReference type="RefSeq" id="WP_108738656.1">
    <property type="nucleotide sequence ID" value="NZ_CP020919.1"/>
</dbReference>
<keyword evidence="1" id="KW-0732">Signal</keyword>
<organism evidence="2 3">
    <name type="scientific">Flavobacterium kingsejongi</name>
    <dbReference type="NCBI Taxonomy" id="1678728"/>
    <lineage>
        <taxon>Bacteria</taxon>
        <taxon>Pseudomonadati</taxon>
        <taxon>Bacteroidota</taxon>
        <taxon>Flavobacteriia</taxon>
        <taxon>Flavobacteriales</taxon>
        <taxon>Flavobacteriaceae</taxon>
        <taxon>Flavobacterium</taxon>
    </lineage>
</organism>
<feature type="signal peptide" evidence="1">
    <location>
        <begin position="1"/>
        <end position="19"/>
    </location>
</feature>
<dbReference type="AlphaFoldDB" id="A0A2S1LTU6"/>
<proteinExistence type="predicted"/>
<dbReference type="EMBL" id="CP020919">
    <property type="protein sequence ID" value="AWG27169.1"/>
    <property type="molecule type" value="Genomic_DNA"/>
</dbReference>
<dbReference type="InterPro" id="IPR008969">
    <property type="entry name" value="CarboxyPept-like_regulatory"/>
</dbReference>
<dbReference type="SUPFAM" id="SSF49464">
    <property type="entry name" value="Carboxypeptidase regulatory domain-like"/>
    <property type="match status" value="1"/>
</dbReference>
<accession>A0A2S1LTU6</accession>